<dbReference type="OrthoDB" id="978692at2"/>
<feature type="signal peptide" evidence="1">
    <location>
        <begin position="1"/>
        <end position="27"/>
    </location>
</feature>
<evidence type="ECO:0008006" key="4">
    <source>
        <dbReference type="Google" id="ProtNLM"/>
    </source>
</evidence>
<sequence length="199" mass="22404">MRVYYSKAAAFVVGCVSFLSLSNPSLAQSQVHRAVEAEEKGYKITLALGHAHIHEGIEDGNEKWLMMPSWAFNADYVINKHWAFGLHNDLILENFTVEEHLNNERHTVLERSRPFATKVVGTYKPGSHLGLMLGVGDEITKEENLFLSTVGVDYGVHIHGGWEVVGELTYDVKWKSYDTWVLGFGISKFIGGRHHKHKG</sequence>
<dbReference type="RefSeq" id="WP_106293470.1">
    <property type="nucleotide sequence ID" value="NZ_PVTH01000006.1"/>
</dbReference>
<dbReference type="Proteomes" id="UP000238034">
    <property type="component" value="Unassembled WGS sequence"/>
</dbReference>
<keyword evidence="1" id="KW-0732">Signal</keyword>
<proteinExistence type="predicted"/>
<feature type="chain" id="PRO_5015513271" description="Outer membrane protein with beta-barrel domain" evidence="1">
    <location>
        <begin position="28"/>
        <end position="199"/>
    </location>
</feature>
<organism evidence="2 3">
    <name type="scientific">Arcticibacter pallidicorallinus</name>
    <dbReference type="NCBI Taxonomy" id="1259464"/>
    <lineage>
        <taxon>Bacteria</taxon>
        <taxon>Pseudomonadati</taxon>
        <taxon>Bacteroidota</taxon>
        <taxon>Sphingobacteriia</taxon>
        <taxon>Sphingobacteriales</taxon>
        <taxon>Sphingobacteriaceae</taxon>
        <taxon>Arcticibacter</taxon>
    </lineage>
</organism>
<reference evidence="2 3" key="1">
    <citation type="submission" date="2018-03" db="EMBL/GenBank/DDBJ databases">
        <title>Genomic Encyclopedia of Type Strains, Phase III (KMG-III): the genomes of soil and plant-associated and newly described type strains.</title>
        <authorList>
            <person name="Whitman W."/>
        </authorList>
    </citation>
    <scope>NUCLEOTIDE SEQUENCE [LARGE SCALE GENOMIC DNA]</scope>
    <source>
        <strain evidence="2 3">CGMCC 1.9313</strain>
    </source>
</reference>
<keyword evidence="3" id="KW-1185">Reference proteome</keyword>
<evidence type="ECO:0000256" key="1">
    <source>
        <dbReference type="SAM" id="SignalP"/>
    </source>
</evidence>
<protein>
    <recommendedName>
        <fullName evidence="4">Outer membrane protein with beta-barrel domain</fullName>
    </recommendedName>
</protein>
<gene>
    <name evidence="2" type="ORF">B0I27_106150</name>
</gene>
<evidence type="ECO:0000313" key="3">
    <source>
        <dbReference type="Proteomes" id="UP000238034"/>
    </source>
</evidence>
<evidence type="ECO:0000313" key="2">
    <source>
        <dbReference type="EMBL" id="PRY52389.1"/>
    </source>
</evidence>
<dbReference type="EMBL" id="PVTH01000006">
    <property type="protein sequence ID" value="PRY52389.1"/>
    <property type="molecule type" value="Genomic_DNA"/>
</dbReference>
<name>A0A2T0U3A0_9SPHI</name>
<dbReference type="AlphaFoldDB" id="A0A2T0U3A0"/>
<accession>A0A2T0U3A0</accession>
<comment type="caution">
    <text evidence="2">The sequence shown here is derived from an EMBL/GenBank/DDBJ whole genome shotgun (WGS) entry which is preliminary data.</text>
</comment>